<evidence type="ECO:0000256" key="1">
    <source>
        <dbReference type="SAM" id="MobiDB-lite"/>
    </source>
</evidence>
<dbReference type="EMBL" id="LGRX02002649">
    <property type="protein sequence ID" value="KAK3283793.1"/>
    <property type="molecule type" value="Genomic_DNA"/>
</dbReference>
<dbReference type="InterPro" id="IPR012332">
    <property type="entry name" value="Autotransporter_pectin_lyase_C"/>
</dbReference>
<feature type="region of interest" description="Disordered" evidence="1">
    <location>
        <begin position="87"/>
        <end position="171"/>
    </location>
</feature>
<protein>
    <recommendedName>
        <fullName evidence="5">Right handed beta helix domain-containing protein</fullName>
    </recommendedName>
</protein>
<dbReference type="PANTHER" id="PTHR11319:SF35">
    <property type="entry name" value="OUTER MEMBRANE PROTEIN PMPC-RELATED"/>
    <property type="match status" value="1"/>
</dbReference>
<keyword evidence="4" id="KW-1185">Reference proteome</keyword>
<dbReference type="Gene3D" id="2.160.20.20">
    <property type="match status" value="1"/>
</dbReference>
<feature type="chain" id="PRO_5041979205" description="Right handed beta helix domain-containing protein" evidence="2">
    <location>
        <begin position="27"/>
        <end position="998"/>
    </location>
</feature>
<name>A0AAE0GTL3_9CHLO</name>
<feature type="non-terminal residue" evidence="3">
    <location>
        <position position="998"/>
    </location>
</feature>
<reference evidence="3 4" key="1">
    <citation type="journal article" date="2015" name="Genome Biol. Evol.">
        <title>Comparative Genomics of a Bacterivorous Green Alga Reveals Evolutionary Causalities and Consequences of Phago-Mixotrophic Mode of Nutrition.</title>
        <authorList>
            <person name="Burns J.A."/>
            <person name="Paasch A."/>
            <person name="Narechania A."/>
            <person name="Kim E."/>
        </authorList>
    </citation>
    <scope>NUCLEOTIDE SEQUENCE [LARGE SCALE GENOMIC DNA]</scope>
    <source>
        <strain evidence="3 4">PLY_AMNH</strain>
    </source>
</reference>
<comment type="caution">
    <text evidence="3">The sequence shown here is derived from an EMBL/GenBank/DDBJ whole genome shotgun (WGS) entry which is preliminary data.</text>
</comment>
<feature type="compositionally biased region" description="Gly residues" evidence="1">
    <location>
        <begin position="124"/>
        <end position="161"/>
    </location>
</feature>
<evidence type="ECO:0000256" key="2">
    <source>
        <dbReference type="SAM" id="SignalP"/>
    </source>
</evidence>
<dbReference type="AlphaFoldDB" id="A0AAE0GTL3"/>
<gene>
    <name evidence="3" type="ORF">CYMTET_8511</name>
</gene>
<keyword evidence="2" id="KW-0732">Signal</keyword>
<evidence type="ECO:0000313" key="3">
    <source>
        <dbReference type="EMBL" id="KAK3283793.1"/>
    </source>
</evidence>
<organism evidence="3 4">
    <name type="scientific">Cymbomonas tetramitiformis</name>
    <dbReference type="NCBI Taxonomy" id="36881"/>
    <lineage>
        <taxon>Eukaryota</taxon>
        <taxon>Viridiplantae</taxon>
        <taxon>Chlorophyta</taxon>
        <taxon>Pyramimonadophyceae</taxon>
        <taxon>Pyramimonadales</taxon>
        <taxon>Pyramimonadaceae</taxon>
        <taxon>Cymbomonas</taxon>
    </lineage>
</organism>
<dbReference type="InterPro" id="IPR011050">
    <property type="entry name" value="Pectin_lyase_fold/virulence"/>
</dbReference>
<accession>A0AAE0GTL3</accession>
<evidence type="ECO:0000313" key="4">
    <source>
        <dbReference type="Proteomes" id="UP001190700"/>
    </source>
</evidence>
<feature type="signal peptide" evidence="2">
    <location>
        <begin position="1"/>
        <end position="26"/>
    </location>
</feature>
<dbReference type="PANTHER" id="PTHR11319">
    <property type="entry name" value="G PROTEIN-COUPLED RECEPTOR-RELATED"/>
    <property type="match status" value="1"/>
</dbReference>
<proteinExistence type="predicted"/>
<dbReference type="SUPFAM" id="SSF51126">
    <property type="entry name" value="Pectin lyase-like"/>
    <property type="match status" value="3"/>
</dbReference>
<sequence length="998" mass="102259">MAPPSLLRFCMWTVVVVALSTAPVMAILRTPYTPERQPYVWTKHGIQQIAALSHLFGRPSPGDVFTVNSLLANELIAFSDAERAALDAKVDDQPGSPSKRGSADEAGEVSTSQLHSTRRHLLQPGGGDGGDLGGGSEGGGPEGGGPEDGGPEGGGPEGGGPEGDDKGAQQDPLGDAVVVITKTADAEEQLVDALKNRTVSTVVLSTDVLLSDPPLYISHSIEILGSCVGSARRCVLDGGGSGRIIQVDSDIHLNMSYVELRNGQASLAGGMLVSNDGIATLQGCVVTSCAAILDGGGIWGGNDAKIVLDGTNCVNNTAGSKGGGVYLELRGNLSLTGGSVVGHNNASEGGGIYAGPQTLFNVDASTVAQNSADSGGGIYSQNHVTLGNGGQLVGNAATLDAGGAHVLYMVVDNSVVANNTAALAGGGLFLQQFGDLSVTRGGQIARNAAGKSGGGVFTQRSTSLRVESSKVARNVGNNGGGLSLGEESTAEITAGSEVAHNVASGMGGGVYAEGSTNLTVTESRVRRNSADGSAGGVYGTWVTLQDVSVEDNTARLNGGGVHGPLGAFLQMLGASSISRNIAEFDGGGVSLEHEASLRLSPESLVSHNTAGGRGGGVFTGKRSRIEAGGSRMANNTAKEGGGMYLDQDSQLVVSGASLEMNNCTGSGGGVFLGQRSRLEVLASSFVGNSADTSGGGIFVDVRVSLMSLRNTTFKENAARESVGGAVHLGMPTVEATFSLERCHFAGNSAPTGDNLYWVHLQDSTAPPSCGTCHVADSSKTSLFVSSAVAGAVARWSPEEGRVLKPWLTSVTLDPELAANQAMGNFAYVLTDYYGQQTQVEQPDTCDLMVTALPGDGLTVRGGTLQRVEVGLAVFSEIVAEARPGVTTWLEFNLQGYSVAVNVTFPACRRGDELSSDGLSCVRCAAGTISFSTDFNSSKCVSCKGVDGLECLGGSEFEVDDGYWVSAQATEAGTDLCSTDAQHETCFFKYIYPMRASQQ</sequence>
<evidence type="ECO:0008006" key="5">
    <source>
        <dbReference type="Google" id="ProtNLM"/>
    </source>
</evidence>
<dbReference type="Proteomes" id="UP001190700">
    <property type="component" value="Unassembled WGS sequence"/>
</dbReference>